<feature type="domain" description="CobB/CobQ-like glutamine amidotransferase" evidence="9">
    <location>
        <begin position="254"/>
        <end position="439"/>
    </location>
</feature>
<keyword evidence="3 7" id="KW-0547">Nucleotide-binding</keyword>
<keyword evidence="6 7" id="KW-0315">Glutamine amidotransferase</keyword>
<evidence type="ECO:0000313" key="10">
    <source>
        <dbReference type="EMBL" id="GLB30414.1"/>
    </source>
</evidence>
<proteinExistence type="inferred from homology"/>
<dbReference type="HAMAP" id="MF_00027">
    <property type="entry name" value="CobB_CbiA"/>
    <property type="match status" value="1"/>
</dbReference>
<name>A0ABQ5M660_9FIRM</name>
<evidence type="ECO:0000259" key="9">
    <source>
        <dbReference type="Pfam" id="PF07685"/>
    </source>
</evidence>
<evidence type="ECO:0000256" key="7">
    <source>
        <dbReference type="HAMAP-Rule" id="MF_00027"/>
    </source>
</evidence>
<comment type="miscellaneous">
    <text evidence="7">The a and c carboxylates of cobyrinate are activated for nucleophilic attack via formation of a phosphorylated intermediate by ATP. CbiA catalyzes first the amidation of the c-carboxylate, and then that of the a-carboxylate.</text>
</comment>
<dbReference type="Pfam" id="PF01656">
    <property type="entry name" value="CbiA"/>
    <property type="match status" value="1"/>
</dbReference>
<comment type="cofactor">
    <cofactor evidence="1 7">
        <name>Mg(2+)</name>
        <dbReference type="ChEBI" id="CHEBI:18420"/>
    </cofactor>
</comment>
<accession>A0ABQ5M660</accession>
<evidence type="ECO:0000256" key="3">
    <source>
        <dbReference type="ARBA" id="ARBA00022741"/>
    </source>
</evidence>
<comment type="function">
    <text evidence="7">Catalyzes the ATP-dependent amidation of the two carboxylate groups at positions a and c of cobyrinate, using either L-glutamine or ammonia as the nitrogen source.</text>
</comment>
<keyword evidence="5 7" id="KW-0460">Magnesium</keyword>
<evidence type="ECO:0000256" key="6">
    <source>
        <dbReference type="ARBA" id="ARBA00022962"/>
    </source>
</evidence>
<keyword evidence="4 7" id="KW-0067">ATP-binding</keyword>
<gene>
    <name evidence="10" type="primary">cobB</name>
    <name evidence="7" type="synonym">cbiA</name>
    <name evidence="10" type="ORF">LAD12857_23370</name>
</gene>
<comment type="caution">
    <text evidence="10">The sequence shown here is derived from an EMBL/GenBank/DDBJ whole genome shotgun (WGS) entry which is preliminary data.</text>
</comment>
<feature type="domain" description="CobQ/CobB/MinD/ParA nucleotide binding" evidence="8">
    <location>
        <begin position="8"/>
        <end position="185"/>
    </location>
</feature>
<protein>
    <recommendedName>
        <fullName evidence="7">Cobyrinate a,c-diamide synthase</fullName>
        <ecNumber evidence="7">6.3.5.11</ecNumber>
    </recommendedName>
    <alternativeName>
        <fullName evidence="7">Cobyrinic acid a,c-diamide synthetase</fullName>
    </alternativeName>
</protein>
<comment type="similarity">
    <text evidence="7">Belongs to the CobB/CbiA family.</text>
</comment>
<keyword evidence="2 7" id="KW-0436">Ligase</keyword>
<dbReference type="EC" id="6.3.5.11" evidence="7"/>
<evidence type="ECO:0000256" key="2">
    <source>
        <dbReference type="ARBA" id="ARBA00022598"/>
    </source>
</evidence>
<evidence type="ECO:0000256" key="4">
    <source>
        <dbReference type="ARBA" id="ARBA00022840"/>
    </source>
</evidence>
<dbReference type="Gene3D" id="3.40.50.880">
    <property type="match status" value="1"/>
</dbReference>
<comment type="catalytic activity">
    <reaction evidence="7">
        <text>cob(II)yrinate + 2 L-glutamine + 2 ATP + 2 H2O = cob(II)yrinate a,c diamide + 2 L-glutamate + 2 ADP + 2 phosphate + 2 H(+)</text>
        <dbReference type="Rhea" id="RHEA:26289"/>
        <dbReference type="ChEBI" id="CHEBI:15377"/>
        <dbReference type="ChEBI" id="CHEBI:15378"/>
        <dbReference type="ChEBI" id="CHEBI:29985"/>
        <dbReference type="ChEBI" id="CHEBI:30616"/>
        <dbReference type="ChEBI" id="CHEBI:43474"/>
        <dbReference type="ChEBI" id="CHEBI:58359"/>
        <dbReference type="ChEBI" id="CHEBI:58537"/>
        <dbReference type="ChEBI" id="CHEBI:58894"/>
        <dbReference type="ChEBI" id="CHEBI:456216"/>
        <dbReference type="EC" id="6.3.5.11"/>
    </reaction>
</comment>
<keyword evidence="11" id="KW-1185">Reference proteome</keyword>
<evidence type="ECO:0000259" key="8">
    <source>
        <dbReference type="Pfam" id="PF01656"/>
    </source>
</evidence>
<dbReference type="InterPro" id="IPR027417">
    <property type="entry name" value="P-loop_NTPase"/>
</dbReference>
<dbReference type="PROSITE" id="PS51274">
    <property type="entry name" value="GATASE_COBBQ"/>
    <property type="match status" value="1"/>
</dbReference>
<dbReference type="InterPro" id="IPR011698">
    <property type="entry name" value="GATase_3"/>
</dbReference>
<dbReference type="SUPFAM" id="SSF52317">
    <property type="entry name" value="Class I glutamine amidotransferase-like"/>
    <property type="match status" value="1"/>
</dbReference>
<dbReference type="InterPro" id="IPR029062">
    <property type="entry name" value="Class_I_gatase-like"/>
</dbReference>
<dbReference type="EMBL" id="BRPJ01000037">
    <property type="protein sequence ID" value="GLB30414.1"/>
    <property type="molecule type" value="Genomic_DNA"/>
</dbReference>
<feature type="active site" description="Nucleophile" evidence="7">
    <location>
        <position position="336"/>
    </location>
</feature>
<feature type="site" description="Increases nucleophilicity of active site Cys" evidence="7">
    <location>
        <position position="436"/>
    </location>
</feature>
<evidence type="ECO:0000256" key="5">
    <source>
        <dbReference type="ARBA" id="ARBA00022842"/>
    </source>
</evidence>
<dbReference type="InterPro" id="IPR004484">
    <property type="entry name" value="CbiA/CobB_synth"/>
</dbReference>
<dbReference type="PANTHER" id="PTHR43873">
    <property type="entry name" value="COBYRINATE A,C-DIAMIDE SYNTHASE"/>
    <property type="match status" value="1"/>
</dbReference>
<dbReference type="NCBIfam" id="TIGR00379">
    <property type="entry name" value="cobB"/>
    <property type="match status" value="1"/>
</dbReference>
<comment type="pathway">
    <text evidence="7">Cofactor biosynthesis; adenosylcobalamin biosynthesis; cob(II)yrinate a,c-diamide from sirohydrochlorin (anaerobic route): step 10/10.</text>
</comment>
<dbReference type="NCBIfam" id="NF002204">
    <property type="entry name" value="PRK01077.1"/>
    <property type="match status" value="1"/>
</dbReference>
<reference evidence="10 11" key="1">
    <citation type="journal article" date="2024" name="Int. J. Syst. Evol. Microbiol.">
        <title>Lacrimispora brassicae sp. nov. isolated from fermented cabbage, and proposal of Clostridium indicum Gundawar et al. 2019 and Clostridium methoxybenzovorans Mechichi et al. 1999 as heterotypic synonyms of Lacrimispora amygdalina (Parshina et al. 2003) Haas and Blanchard 2020 and Lacrimispora indolis (McClung and McCoy 1957) Haas and Blanchard 2020, respectively.</title>
        <authorList>
            <person name="Kobayashi H."/>
            <person name="Tanizawa Y."/>
            <person name="Sakamoto M."/>
            <person name="Ohkuma M."/>
            <person name="Tohno M."/>
        </authorList>
    </citation>
    <scope>NUCLEOTIDE SEQUENCE [LARGE SCALE GENOMIC DNA]</scope>
    <source>
        <strain evidence="10 11">DSM 12857</strain>
    </source>
</reference>
<dbReference type="Gene3D" id="3.40.50.300">
    <property type="entry name" value="P-loop containing nucleotide triphosphate hydrolases"/>
    <property type="match status" value="1"/>
</dbReference>
<sequence>MNQGNKRIMLAAPKSGSGKTMITCGLLQAFLLRGITCRSFKCGPDYIDPMFHKAVLGIDGGNLDTFFLDNDSVRELLIRESEEAEISVIEGVMGYYDGMGGDSTWASSYEVACTVEAPVVLILDCAGASLSLAAVLKGFLEFRRDSHIKGVILNRISPAMAERLTPQLEAMGIRVFGYLPQCAEADFSSRHLGLVLPSEVEGLKDKLKKLAYKMEETVDIDGLLKLSETAPVLSFESERSRKEKSIPSSEKVPVGIAVDEAFCFYYQENRKLLEEMGAELIPFSPLRDSRLPAGICGLILGGGYPELYLKQLSGNQDMLREIREANRNKIPILAECGGFLYLHEELESEEHEVCRMAGVIPGRAFPAGRLKRFGYIEAAAKDDMPFLKKGESVRGHEFHYWDSTNNGTQMEARKPGRNVKWDCVLAKDNVMAGFPHFYYPSNPGLPGRFLEACRQVMKRKDKTHEGI</sequence>
<evidence type="ECO:0000256" key="1">
    <source>
        <dbReference type="ARBA" id="ARBA00001946"/>
    </source>
</evidence>
<dbReference type="RefSeq" id="WP_346065323.1">
    <property type="nucleotide sequence ID" value="NZ_BRPJ01000037.1"/>
</dbReference>
<evidence type="ECO:0000313" key="11">
    <source>
        <dbReference type="Proteomes" id="UP001419084"/>
    </source>
</evidence>
<dbReference type="PANTHER" id="PTHR43873:SF1">
    <property type="entry name" value="COBYRINATE A,C-DIAMIDE SYNTHASE"/>
    <property type="match status" value="1"/>
</dbReference>
<dbReference type="Proteomes" id="UP001419084">
    <property type="component" value="Unassembled WGS sequence"/>
</dbReference>
<comment type="domain">
    <text evidence="7">Comprises of two domains. The C-terminal domain contains the binding site for glutamine and catalyzes the hydrolysis of this substrate to glutamate and ammonia. The N-terminal domain is anticipated to bind ATP and cobyrinate and catalyzes the ultimate synthesis of the diamide product. The ammonia produced via the glutaminase domain is probably translocated to the adjacent domain via a molecular tunnel, where it reacts with an activated intermediate.</text>
</comment>
<keyword evidence="7" id="KW-0169">Cobalamin biosynthesis</keyword>
<dbReference type="InterPro" id="IPR002586">
    <property type="entry name" value="CobQ/CobB/MinD/ParA_Nub-bd_dom"/>
</dbReference>
<dbReference type="Pfam" id="PF07685">
    <property type="entry name" value="GATase_3"/>
    <property type="match status" value="1"/>
</dbReference>
<organism evidence="10 11">
    <name type="scientific">Lacrimispora amygdalina</name>
    <dbReference type="NCBI Taxonomy" id="253257"/>
    <lineage>
        <taxon>Bacteria</taxon>
        <taxon>Bacillati</taxon>
        <taxon>Bacillota</taxon>
        <taxon>Clostridia</taxon>
        <taxon>Lachnospirales</taxon>
        <taxon>Lachnospiraceae</taxon>
        <taxon>Lacrimispora</taxon>
    </lineage>
</organism>
<dbReference type="SUPFAM" id="SSF52540">
    <property type="entry name" value="P-loop containing nucleoside triphosphate hydrolases"/>
    <property type="match status" value="1"/>
</dbReference>